<keyword evidence="2" id="KW-0808">Transferase</keyword>
<dbReference type="GO" id="GO:0016740">
    <property type="term" value="F:transferase activity"/>
    <property type="evidence" value="ECO:0007669"/>
    <property type="project" value="UniProtKB-KW"/>
</dbReference>
<dbReference type="STRING" id="402384.HM131_18530"/>
<dbReference type="Pfam" id="PF00581">
    <property type="entry name" value="Rhodanese"/>
    <property type="match status" value="1"/>
</dbReference>
<dbReference type="RefSeq" id="WP_085031173.1">
    <property type="nucleotide sequence ID" value="NZ_CP020772.1"/>
</dbReference>
<keyword evidence="3" id="KW-1185">Reference proteome</keyword>
<dbReference type="PROSITE" id="PS50206">
    <property type="entry name" value="RHODANESE_3"/>
    <property type="match status" value="1"/>
</dbReference>
<dbReference type="KEGG" id="hmn:HM131_18530"/>
<accession>A0A1W5ZZM5</accession>
<dbReference type="InterPro" id="IPR036873">
    <property type="entry name" value="Rhodanese-like_dom_sf"/>
</dbReference>
<evidence type="ECO:0000259" key="1">
    <source>
        <dbReference type="PROSITE" id="PS50206"/>
    </source>
</evidence>
<feature type="domain" description="Rhodanese" evidence="1">
    <location>
        <begin position="15"/>
        <end position="99"/>
    </location>
</feature>
<reference evidence="2 3" key="1">
    <citation type="submission" date="2017-04" db="EMBL/GenBank/DDBJ databases">
        <title>The whole genome sequencing and assembly of Halobacillus mangrovi strain.</title>
        <authorList>
            <person name="Lee S.-J."/>
            <person name="Park M.-K."/>
            <person name="Kim J.-Y."/>
            <person name="Lee Y.-J."/>
            <person name="Yi H."/>
            <person name="Bahn Y.-S."/>
            <person name="Kim J.F."/>
            <person name="Lee D.-W."/>
        </authorList>
    </citation>
    <scope>NUCLEOTIDE SEQUENCE [LARGE SCALE GENOMIC DNA]</scope>
    <source>
        <strain evidence="2 3">KTB 131</strain>
    </source>
</reference>
<protein>
    <submittedName>
        <fullName evidence="2">Sulfurtransferase</fullName>
    </submittedName>
</protein>
<dbReference type="InterPro" id="IPR050229">
    <property type="entry name" value="GlpE_sulfurtransferase"/>
</dbReference>
<dbReference type="SMART" id="SM00450">
    <property type="entry name" value="RHOD"/>
    <property type="match status" value="1"/>
</dbReference>
<dbReference type="CDD" id="cd00158">
    <property type="entry name" value="RHOD"/>
    <property type="match status" value="1"/>
</dbReference>
<dbReference type="OrthoDB" id="9800872at2"/>
<organism evidence="2 3">
    <name type="scientific">Halobacillus mangrovi</name>
    <dbReference type="NCBI Taxonomy" id="402384"/>
    <lineage>
        <taxon>Bacteria</taxon>
        <taxon>Bacillati</taxon>
        <taxon>Bacillota</taxon>
        <taxon>Bacilli</taxon>
        <taxon>Bacillales</taxon>
        <taxon>Bacillaceae</taxon>
        <taxon>Halobacillus</taxon>
    </lineage>
</organism>
<dbReference type="InterPro" id="IPR001763">
    <property type="entry name" value="Rhodanese-like_dom"/>
</dbReference>
<dbReference type="Gene3D" id="3.40.250.10">
    <property type="entry name" value="Rhodanese-like domain"/>
    <property type="match status" value="1"/>
</dbReference>
<proteinExistence type="predicted"/>
<dbReference type="SUPFAM" id="SSF52821">
    <property type="entry name" value="Rhodanese/Cell cycle control phosphatase"/>
    <property type="match status" value="1"/>
</dbReference>
<sequence length="99" mass="11101">MASKVAPNEVKERRDQAETEIIDVRTQDEVEEGMIPNAHHIPLDQVEEKIDQLDKDTEYITVCGSGKRADKAADLLNDRGYQAKTMEGGMQAWDGKVTK</sequence>
<dbReference type="PANTHER" id="PTHR43031">
    <property type="entry name" value="FAD-DEPENDENT OXIDOREDUCTASE"/>
    <property type="match status" value="1"/>
</dbReference>
<evidence type="ECO:0000313" key="2">
    <source>
        <dbReference type="EMBL" id="ARI78714.1"/>
    </source>
</evidence>
<dbReference type="Proteomes" id="UP000192527">
    <property type="component" value="Chromosome"/>
</dbReference>
<gene>
    <name evidence="2" type="ORF">HM131_18530</name>
</gene>
<dbReference type="EMBL" id="CP020772">
    <property type="protein sequence ID" value="ARI78714.1"/>
    <property type="molecule type" value="Genomic_DNA"/>
</dbReference>
<evidence type="ECO:0000313" key="3">
    <source>
        <dbReference type="Proteomes" id="UP000192527"/>
    </source>
</evidence>
<dbReference type="AlphaFoldDB" id="A0A1W5ZZM5"/>
<name>A0A1W5ZZM5_9BACI</name>
<dbReference type="PANTHER" id="PTHR43031:SF17">
    <property type="entry name" value="SULFURTRANSFERASE YTWF-RELATED"/>
    <property type="match status" value="1"/>
</dbReference>